<feature type="compositionally biased region" description="Polar residues" evidence="2">
    <location>
        <begin position="671"/>
        <end position="685"/>
    </location>
</feature>
<feature type="compositionally biased region" description="Low complexity" evidence="2">
    <location>
        <begin position="929"/>
        <end position="939"/>
    </location>
</feature>
<evidence type="ECO:0000259" key="3">
    <source>
        <dbReference type="PROSITE" id="PS50086"/>
    </source>
</evidence>
<dbReference type="PANTHER" id="PTHR12161">
    <property type="entry name" value="IST1 FAMILY MEMBER"/>
    <property type="match status" value="1"/>
</dbReference>
<dbReference type="Gene3D" id="1.20.1260.60">
    <property type="entry name" value="Vacuolar protein sorting-associated protein Ist1"/>
    <property type="match status" value="1"/>
</dbReference>
<dbReference type="EMBL" id="ML213592">
    <property type="protein sequence ID" value="TFK42694.1"/>
    <property type="molecule type" value="Genomic_DNA"/>
</dbReference>
<dbReference type="InterPro" id="IPR005061">
    <property type="entry name" value="Ist1"/>
</dbReference>
<feature type="region of interest" description="Disordered" evidence="2">
    <location>
        <begin position="704"/>
        <end position="740"/>
    </location>
</feature>
<keyword evidence="5" id="KW-1185">Reference proteome</keyword>
<reference evidence="4 5" key="1">
    <citation type="journal article" date="2019" name="Nat. Ecol. Evol.">
        <title>Megaphylogeny resolves global patterns of mushroom evolution.</title>
        <authorList>
            <person name="Varga T."/>
            <person name="Krizsan K."/>
            <person name="Foldi C."/>
            <person name="Dima B."/>
            <person name="Sanchez-Garcia M."/>
            <person name="Sanchez-Ramirez S."/>
            <person name="Szollosi G.J."/>
            <person name="Szarkandi J.G."/>
            <person name="Papp V."/>
            <person name="Albert L."/>
            <person name="Andreopoulos W."/>
            <person name="Angelini C."/>
            <person name="Antonin V."/>
            <person name="Barry K.W."/>
            <person name="Bougher N.L."/>
            <person name="Buchanan P."/>
            <person name="Buyck B."/>
            <person name="Bense V."/>
            <person name="Catcheside P."/>
            <person name="Chovatia M."/>
            <person name="Cooper J."/>
            <person name="Damon W."/>
            <person name="Desjardin D."/>
            <person name="Finy P."/>
            <person name="Geml J."/>
            <person name="Haridas S."/>
            <person name="Hughes K."/>
            <person name="Justo A."/>
            <person name="Karasinski D."/>
            <person name="Kautmanova I."/>
            <person name="Kiss B."/>
            <person name="Kocsube S."/>
            <person name="Kotiranta H."/>
            <person name="LaButti K.M."/>
            <person name="Lechner B.E."/>
            <person name="Liimatainen K."/>
            <person name="Lipzen A."/>
            <person name="Lukacs Z."/>
            <person name="Mihaltcheva S."/>
            <person name="Morgado L.N."/>
            <person name="Niskanen T."/>
            <person name="Noordeloos M.E."/>
            <person name="Ohm R.A."/>
            <person name="Ortiz-Santana B."/>
            <person name="Ovrebo C."/>
            <person name="Racz N."/>
            <person name="Riley R."/>
            <person name="Savchenko A."/>
            <person name="Shiryaev A."/>
            <person name="Soop K."/>
            <person name="Spirin V."/>
            <person name="Szebenyi C."/>
            <person name="Tomsovsky M."/>
            <person name="Tulloss R.E."/>
            <person name="Uehling J."/>
            <person name="Grigoriev I.V."/>
            <person name="Vagvolgyi C."/>
            <person name="Papp T."/>
            <person name="Martin F.M."/>
            <person name="Miettinen O."/>
            <person name="Hibbett D.S."/>
            <person name="Nagy L.G."/>
        </authorList>
    </citation>
    <scope>NUCLEOTIDE SEQUENCE [LARGE SCALE GENOMIC DNA]</scope>
    <source>
        <strain evidence="4 5">CBS 166.37</strain>
    </source>
</reference>
<dbReference type="SUPFAM" id="SSF47923">
    <property type="entry name" value="Ypt/Rab-GAP domain of gyp1p"/>
    <property type="match status" value="2"/>
</dbReference>
<evidence type="ECO:0000256" key="1">
    <source>
        <dbReference type="ARBA" id="ARBA00005536"/>
    </source>
</evidence>
<name>A0A5C3MB78_9AGAR</name>
<feature type="compositionally biased region" description="Low complexity" evidence="2">
    <location>
        <begin position="987"/>
        <end position="999"/>
    </location>
</feature>
<feature type="compositionally biased region" description="Polar residues" evidence="2">
    <location>
        <begin position="1110"/>
        <end position="1134"/>
    </location>
</feature>
<comment type="similarity">
    <text evidence="1">Belongs to the IST1 family.</text>
</comment>
<organism evidence="4 5">
    <name type="scientific">Crucibulum laeve</name>
    <dbReference type="NCBI Taxonomy" id="68775"/>
    <lineage>
        <taxon>Eukaryota</taxon>
        <taxon>Fungi</taxon>
        <taxon>Dikarya</taxon>
        <taxon>Basidiomycota</taxon>
        <taxon>Agaricomycotina</taxon>
        <taxon>Agaricomycetes</taxon>
        <taxon>Agaricomycetidae</taxon>
        <taxon>Agaricales</taxon>
        <taxon>Agaricineae</taxon>
        <taxon>Nidulariaceae</taxon>
        <taxon>Crucibulum</taxon>
    </lineage>
</organism>
<feature type="compositionally biased region" description="Low complexity" evidence="2">
    <location>
        <begin position="825"/>
        <end position="834"/>
    </location>
</feature>
<accession>A0A5C3MB78</accession>
<feature type="compositionally biased region" description="Acidic residues" evidence="2">
    <location>
        <begin position="1221"/>
        <end position="1230"/>
    </location>
</feature>
<feature type="region of interest" description="Disordered" evidence="2">
    <location>
        <begin position="925"/>
        <end position="1006"/>
    </location>
</feature>
<dbReference type="GO" id="GO:0015031">
    <property type="term" value="P:protein transport"/>
    <property type="evidence" value="ECO:0007669"/>
    <property type="project" value="InterPro"/>
</dbReference>
<dbReference type="Gene3D" id="1.10.472.80">
    <property type="entry name" value="Ypt/Rab-GAP domain of gyp1p, domain 3"/>
    <property type="match status" value="1"/>
</dbReference>
<feature type="region of interest" description="Disordered" evidence="2">
    <location>
        <begin position="777"/>
        <end position="911"/>
    </location>
</feature>
<feature type="compositionally biased region" description="Basic residues" evidence="2">
    <location>
        <begin position="1196"/>
        <end position="1206"/>
    </location>
</feature>
<feature type="compositionally biased region" description="Polar residues" evidence="2">
    <location>
        <begin position="1039"/>
        <end position="1051"/>
    </location>
</feature>
<proteinExistence type="inferred from homology"/>
<evidence type="ECO:0000256" key="2">
    <source>
        <dbReference type="SAM" id="MobiDB-lite"/>
    </source>
</evidence>
<evidence type="ECO:0000313" key="4">
    <source>
        <dbReference type="EMBL" id="TFK42694.1"/>
    </source>
</evidence>
<feature type="compositionally biased region" description="Polar residues" evidence="2">
    <location>
        <begin position="884"/>
        <end position="909"/>
    </location>
</feature>
<dbReference type="InterPro" id="IPR000195">
    <property type="entry name" value="Rab-GAP-TBC_dom"/>
</dbReference>
<dbReference type="OrthoDB" id="29853at2759"/>
<dbReference type="AlphaFoldDB" id="A0A5C3MB78"/>
<feature type="compositionally biased region" description="Acidic residues" evidence="2">
    <location>
        <begin position="650"/>
        <end position="670"/>
    </location>
</feature>
<dbReference type="Proteomes" id="UP000308652">
    <property type="component" value="Unassembled WGS sequence"/>
</dbReference>
<feature type="domain" description="Rab-GAP TBC" evidence="3">
    <location>
        <begin position="211"/>
        <end position="520"/>
    </location>
</feature>
<dbReference type="InterPro" id="IPR035969">
    <property type="entry name" value="Rab-GAP_TBC_sf"/>
</dbReference>
<protein>
    <submittedName>
        <fullName evidence="4">Regulator of Vps4 activity in the MVB pathway-domain-containing protein</fullName>
    </submittedName>
</protein>
<dbReference type="PANTHER" id="PTHR12161:SF5">
    <property type="entry name" value="IST1 HOMOLOG"/>
    <property type="match status" value="1"/>
</dbReference>
<gene>
    <name evidence="4" type="ORF">BDQ12DRAFT_623936</name>
</gene>
<evidence type="ECO:0000313" key="5">
    <source>
        <dbReference type="Proteomes" id="UP000308652"/>
    </source>
</evidence>
<dbReference type="PROSITE" id="PS50086">
    <property type="entry name" value="TBC_RABGAP"/>
    <property type="match status" value="1"/>
</dbReference>
<dbReference type="InterPro" id="IPR042277">
    <property type="entry name" value="IST1-like"/>
</dbReference>
<dbReference type="STRING" id="68775.A0A5C3MB78"/>
<dbReference type="Pfam" id="PF03398">
    <property type="entry name" value="Ist1"/>
    <property type="match status" value="1"/>
</dbReference>
<feature type="region of interest" description="Disordered" evidence="2">
    <location>
        <begin position="1019"/>
        <end position="1247"/>
    </location>
</feature>
<sequence>MAWDSATVKAQFRLASQKLGQIQAKQDSQANITRKDIATLLRQGNVGLARAKTQKLITEDSFGDLLEILEMHIGTLLERFSELNQRTMSPILVEGASTIIFAAPQIQSKDLEIVRSTLIQHLGPDFTRSAITNRDHYVSSRVITALSAPSPSASQLDACLEDIARTYEVKWTPTPQRQDIVNPLSELLAVETSPLVDLHQLRRLCAHGIPDEPSWLRPRIWKLFFGVLPVRKASWKNEITKQRETYYDLVRRLLHPFMDLPAPSIPLVSLDASLLRVSKQLNGVPPNLFNLLEEEPEGFPNCPLDQSADKTIRIESAYALDLRWTALETHEEREDTRQATPEIRLEAETEIPGISLSNFDEPLQAEQVATTLLPSKLYAFGNAHPRHCSALLRLLYLHTAINPGNLSPHVPSLLVPLYVAMLEEIEPEDLAHVEADAFWVFEAMIAEFSELEDAEGGATWMKKFSERLAWADGELWDNLHAKGLDPALPHYSYRWLAPILAHTLSRSSVFIIWDALFSCPTRERESNPKLDLLLDICTSMLIRARTVLFRLGKPGRRSPSLWGEESAPPASPLRSWEMGDAFLEGMSVLQLYPIEAAGGVEIILQTASDLVQRREQEARAVKTDKLSLGARLKVSMWKGFTNQVSSPEDSSNELEADSSSDDSSPDDGNETETPSNAPTNAPANSLTSQIATTVWRGITNQSSMETPLTPVSARSPAGSPAPTSPVVQPADAPQTPSGQVSSIWGYAEKLKDSDTLATLAKVSSNWRARALMGSWGRATGESTERVPQSEVGSPTRNLTPVLEERRSSLPSMDRSALYSPPPRPSYFRPPRDSFIAPKIPLSPPITDQSPQSTGGLLSRTRSILSAGRSPPTSSSKSGPRPLLLNSSTLITSGSKESSAPRVPNTTSTPDTEEWADVMKTKNHHLQRGSLSSISSLSPSDAFARPVKSSRSDWDSDTGGSSRLIPLNRRSVSPMAPNFRIPNTNRQSSRMSPSGSSDGGFISPQMSSSKVRMDAYNEDLLNSGKDRPHSPVSHGLASPPNRSTAQTNQLQQEAAELSESDYTSAEPSVVRKPRKILTVEETSDSSVAGVSIPPRSPRIRSKRYPLRPANLQIQDSFAKTRSTQEIKNPSPSSLTVEWPADDQDMIPTPKASGFELGDPDSTSPISNKSSRRARKVSIDSQGPLRKSSGDAQEPRARKTSTSHRSRKISGESMGRKGRESAAEEGDDEGYDDLLSAYESEEGAQVSIR</sequence>
<feature type="compositionally biased region" description="Polar residues" evidence="2">
    <location>
        <begin position="845"/>
        <end position="863"/>
    </location>
</feature>
<feature type="region of interest" description="Disordered" evidence="2">
    <location>
        <begin position="642"/>
        <end position="685"/>
    </location>
</feature>